<organism evidence="1">
    <name type="scientific">Rhizophora mucronata</name>
    <name type="common">Asiatic mangrove</name>
    <dbReference type="NCBI Taxonomy" id="61149"/>
    <lineage>
        <taxon>Eukaryota</taxon>
        <taxon>Viridiplantae</taxon>
        <taxon>Streptophyta</taxon>
        <taxon>Embryophyta</taxon>
        <taxon>Tracheophyta</taxon>
        <taxon>Spermatophyta</taxon>
        <taxon>Magnoliopsida</taxon>
        <taxon>eudicotyledons</taxon>
        <taxon>Gunneridae</taxon>
        <taxon>Pentapetalae</taxon>
        <taxon>rosids</taxon>
        <taxon>fabids</taxon>
        <taxon>Malpighiales</taxon>
        <taxon>Rhizophoraceae</taxon>
        <taxon>Rhizophora</taxon>
    </lineage>
</organism>
<name>A0A2P2QE48_RHIMU</name>
<reference evidence="1" key="1">
    <citation type="submission" date="2018-02" db="EMBL/GenBank/DDBJ databases">
        <title>Rhizophora mucronata_Transcriptome.</title>
        <authorList>
            <person name="Meera S.P."/>
            <person name="Sreeshan A."/>
            <person name="Augustine A."/>
        </authorList>
    </citation>
    <scope>NUCLEOTIDE SEQUENCE</scope>
    <source>
        <tissue evidence="1">Leaf</tissue>
    </source>
</reference>
<proteinExistence type="predicted"/>
<protein>
    <submittedName>
        <fullName evidence="1">Uncharacterized protein</fullName>
    </submittedName>
</protein>
<dbReference type="AlphaFoldDB" id="A0A2P2QE48"/>
<dbReference type="EMBL" id="GGEC01084787">
    <property type="protein sequence ID" value="MBX65271.1"/>
    <property type="molecule type" value="Transcribed_RNA"/>
</dbReference>
<sequence length="28" mass="2886">MDGCWVPDIQDSPGESRTGILVILGGGL</sequence>
<evidence type="ECO:0000313" key="1">
    <source>
        <dbReference type="EMBL" id="MBX65271.1"/>
    </source>
</evidence>
<accession>A0A2P2QE48</accession>